<dbReference type="PANTHER" id="PTHR46463:SF16">
    <property type="entry name" value="E3 UBIQUITIN-PROTEIN LIGASE RHF1A"/>
    <property type="match status" value="1"/>
</dbReference>
<evidence type="ECO:0000256" key="5">
    <source>
        <dbReference type="ARBA" id="ARBA00022771"/>
    </source>
</evidence>
<dbReference type="GO" id="GO:0061630">
    <property type="term" value="F:ubiquitin protein ligase activity"/>
    <property type="evidence" value="ECO:0007669"/>
    <property type="project" value="UniProtKB-EC"/>
</dbReference>
<accession>A0A9Q0GDZ7</accession>
<feature type="region of interest" description="Disordered" evidence="9">
    <location>
        <begin position="348"/>
        <end position="368"/>
    </location>
</feature>
<dbReference type="GO" id="GO:0008270">
    <property type="term" value="F:zinc ion binding"/>
    <property type="evidence" value="ECO:0007669"/>
    <property type="project" value="UniProtKB-KW"/>
</dbReference>
<name>A0A9Q0GDZ7_9ROSI</name>
<keyword evidence="3" id="KW-0808">Transferase</keyword>
<evidence type="ECO:0000313" key="11">
    <source>
        <dbReference type="EMBL" id="KAJ4847295.1"/>
    </source>
</evidence>
<sequence>MIGFFSSLHSLPFSSTTQTLFLCFAFLPPMATFTSSLAAPLPDAPMIPASAATDAAAASSSATLDDAYEDACSICLEPFTSQDPATVTCCRHEYHLQCILEWSQRSKECPICWQLLVLKDPASQELLVAVGTERRLRSRSNLTVSTNLPHFHEDYDVEQDSCSDDSDLDEHIMQHLAAAASRARYVRLRERQRASGLGPSQVLIYTSPSNEQQTHTAPGEGQGLTYESLADSLSSATPSVPPAVNRVASDAANSDDSFRQRVFLKQPPVDSPQGPGSSEMLSFSDSIKTKWFAASARYKESFSKGTRGIKEKLLARNTSVKELSKGVQREMSAGLAGVARMIERLDLTPKRNDAAGPDSSPTTGASNFSWKGKAVTENIIAQALARNNEQIAHNMNLDASKHVSGMVPGQAEVPHIQRGN</sequence>
<protein>
    <recommendedName>
        <fullName evidence="2">RING-type E3 ubiquitin transferase</fullName>
        <ecNumber evidence="2">2.3.2.27</ecNumber>
    </recommendedName>
</protein>
<dbReference type="InterPro" id="IPR001841">
    <property type="entry name" value="Znf_RING"/>
</dbReference>
<dbReference type="Pfam" id="PF13639">
    <property type="entry name" value="zf-RING_2"/>
    <property type="match status" value="1"/>
</dbReference>
<dbReference type="SMART" id="SM00184">
    <property type="entry name" value="RING"/>
    <property type="match status" value="1"/>
</dbReference>
<evidence type="ECO:0000256" key="9">
    <source>
        <dbReference type="SAM" id="MobiDB-lite"/>
    </source>
</evidence>
<evidence type="ECO:0000256" key="1">
    <source>
        <dbReference type="ARBA" id="ARBA00000900"/>
    </source>
</evidence>
<keyword evidence="7" id="KW-0862">Zinc</keyword>
<evidence type="ECO:0000256" key="8">
    <source>
        <dbReference type="PROSITE-ProRule" id="PRU00175"/>
    </source>
</evidence>
<comment type="caution">
    <text evidence="11">The sequence shown here is derived from an EMBL/GenBank/DDBJ whole genome shotgun (WGS) entry which is preliminary data.</text>
</comment>
<evidence type="ECO:0000256" key="4">
    <source>
        <dbReference type="ARBA" id="ARBA00022723"/>
    </source>
</evidence>
<evidence type="ECO:0000259" key="10">
    <source>
        <dbReference type="PROSITE" id="PS50089"/>
    </source>
</evidence>
<evidence type="ECO:0000256" key="2">
    <source>
        <dbReference type="ARBA" id="ARBA00012483"/>
    </source>
</evidence>
<evidence type="ECO:0000256" key="6">
    <source>
        <dbReference type="ARBA" id="ARBA00022786"/>
    </source>
</evidence>
<dbReference type="EMBL" id="JAKUCV010001205">
    <property type="protein sequence ID" value="KAJ4847295.1"/>
    <property type="molecule type" value="Genomic_DNA"/>
</dbReference>
<feature type="compositionally biased region" description="Polar residues" evidence="9">
    <location>
        <begin position="359"/>
        <end position="368"/>
    </location>
</feature>
<proteinExistence type="predicted"/>
<dbReference type="FunFam" id="3.30.40.10:FF:000874">
    <property type="entry name" value="E3 ubiquitin-protein ligase RHF1A"/>
    <property type="match status" value="1"/>
</dbReference>
<dbReference type="InterPro" id="IPR013083">
    <property type="entry name" value="Znf_RING/FYVE/PHD"/>
</dbReference>
<keyword evidence="12" id="KW-1185">Reference proteome</keyword>
<comment type="catalytic activity">
    <reaction evidence="1">
        <text>S-ubiquitinyl-[E2 ubiquitin-conjugating enzyme]-L-cysteine + [acceptor protein]-L-lysine = [E2 ubiquitin-conjugating enzyme]-L-cysteine + N(6)-ubiquitinyl-[acceptor protein]-L-lysine.</text>
        <dbReference type="EC" id="2.3.2.27"/>
    </reaction>
</comment>
<evidence type="ECO:0000256" key="7">
    <source>
        <dbReference type="ARBA" id="ARBA00022833"/>
    </source>
</evidence>
<keyword evidence="4" id="KW-0479">Metal-binding</keyword>
<reference evidence="11" key="1">
    <citation type="submission" date="2022-02" db="EMBL/GenBank/DDBJ databases">
        <authorList>
            <person name="Henning P.M."/>
            <person name="McCubbin A.G."/>
            <person name="Shore J.S."/>
        </authorList>
    </citation>
    <scope>NUCLEOTIDE SEQUENCE</scope>
    <source>
        <strain evidence="11">F60SS</strain>
        <tissue evidence="11">Leaves</tissue>
    </source>
</reference>
<dbReference type="EC" id="2.3.2.27" evidence="2"/>
<evidence type="ECO:0000256" key="3">
    <source>
        <dbReference type="ARBA" id="ARBA00022679"/>
    </source>
</evidence>
<organism evidence="11 12">
    <name type="scientific">Turnera subulata</name>
    <dbReference type="NCBI Taxonomy" id="218843"/>
    <lineage>
        <taxon>Eukaryota</taxon>
        <taxon>Viridiplantae</taxon>
        <taxon>Streptophyta</taxon>
        <taxon>Embryophyta</taxon>
        <taxon>Tracheophyta</taxon>
        <taxon>Spermatophyta</taxon>
        <taxon>Magnoliopsida</taxon>
        <taxon>eudicotyledons</taxon>
        <taxon>Gunneridae</taxon>
        <taxon>Pentapetalae</taxon>
        <taxon>rosids</taxon>
        <taxon>fabids</taxon>
        <taxon>Malpighiales</taxon>
        <taxon>Passifloraceae</taxon>
        <taxon>Turnera</taxon>
    </lineage>
</organism>
<keyword evidence="5 8" id="KW-0863">Zinc-finger</keyword>
<dbReference type="Gene3D" id="3.30.40.10">
    <property type="entry name" value="Zinc/RING finger domain, C3HC4 (zinc finger)"/>
    <property type="match status" value="1"/>
</dbReference>
<gene>
    <name evidence="11" type="ORF">Tsubulata_038595</name>
</gene>
<dbReference type="PANTHER" id="PTHR46463">
    <property type="entry name" value="ZINC FINGER, RING/FYVE/PHD-TYPE"/>
    <property type="match status" value="1"/>
</dbReference>
<feature type="domain" description="RING-type" evidence="10">
    <location>
        <begin position="72"/>
        <end position="112"/>
    </location>
</feature>
<dbReference type="PROSITE" id="PS50089">
    <property type="entry name" value="ZF_RING_2"/>
    <property type="match status" value="1"/>
</dbReference>
<evidence type="ECO:0000313" key="12">
    <source>
        <dbReference type="Proteomes" id="UP001141552"/>
    </source>
</evidence>
<keyword evidence="6" id="KW-0833">Ubl conjugation pathway</keyword>
<reference evidence="11" key="2">
    <citation type="journal article" date="2023" name="Plants (Basel)">
        <title>Annotation of the Turnera subulata (Passifloraceae) Draft Genome Reveals the S-Locus Evolved after the Divergence of Turneroideae from Passifloroideae in a Stepwise Manner.</title>
        <authorList>
            <person name="Henning P.M."/>
            <person name="Roalson E.H."/>
            <person name="Mir W."/>
            <person name="McCubbin A.G."/>
            <person name="Shore J.S."/>
        </authorList>
    </citation>
    <scope>NUCLEOTIDE SEQUENCE</scope>
    <source>
        <strain evidence="11">F60SS</strain>
    </source>
</reference>
<dbReference type="SUPFAM" id="SSF57850">
    <property type="entry name" value="RING/U-box"/>
    <property type="match status" value="1"/>
</dbReference>
<dbReference type="OrthoDB" id="8062037at2759"/>
<dbReference type="AlphaFoldDB" id="A0A9Q0GDZ7"/>
<dbReference type="Proteomes" id="UP001141552">
    <property type="component" value="Unassembled WGS sequence"/>
</dbReference>